<dbReference type="AlphaFoldDB" id="A0A0H2YQ15"/>
<dbReference type="KEGG" id="cpf:CPF_0079"/>
<dbReference type="Pfam" id="PF08220">
    <property type="entry name" value="HTH_DeoR"/>
    <property type="match status" value="1"/>
</dbReference>
<name>A0A0H2YQ15_CLOP1</name>
<dbReference type="PROSITE" id="PS00894">
    <property type="entry name" value="HTH_DEOR_1"/>
    <property type="match status" value="1"/>
</dbReference>
<dbReference type="HOGENOM" id="CLU_060699_1_4_9"/>
<reference evidence="5 6" key="1">
    <citation type="journal article" date="2006" name="Genome Res.">
        <title>Skewed genomic variability in strains of the toxigenic bacterial pathogen, Clostridium perfringens.</title>
        <authorList>
            <person name="Myers G.S."/>
            <person name="Rasko D.A."/>
            <person name="Cheung J.K."/>
            <person name="Ravel J."/>
            <person name="Seshadri R."/>
            <person name="Deboy R.T."/>
            <person name="Ren Q."/>
            <person name="Varga J."/>
            <person name="Awad M.M."/>
            <person name="Brinkac L.M."/>
            <person name="Daugherty S.C."/>
            <person name="Haft D.H."/>
            <person name="Dodson R.J."/>
            <person name="Madupu R."/>
            <person name="Nelson W.C."/>
            <person name="Rosovitz M.J."/>
            <person name="Sullivan S.A."/>
            <person name="Khouri H."/>
            <person name="Dimitrov G.I."/>
            <person name="Watkins K.L."/>
            <person name="Mulligan S."/>
            <person name="Benton J."/>
            <person name="Radune D."/>
            <person name="Fisher D.J."/>
            <person name="Atkins H.S."/>
            <person name="Hiscox T."/>
            <person name="Jost B.H."/>
            <person name="Billington S.J."/>
            <person name="Songer J.G."/>
            <person name="McClane B.A."/>
            <person name="Titball R.W."/>
            <person name="Rood J.I."/>
            <person name="Melville S.B."/>
            <person name="Paulsen I.T."/>
        </authorList>
    </citation>
    <scope>NUCLEOTIDE SEQUENCE [LARGE SCALE GENOMIC DNA]</scope>
    <source>
        <strain evidence="6">ATCC 13124 / DSM 756 / JCM 1290 / NCIMB 6125 / NCTC 8237 / S 107 / Type A</strain>
    </source>
</reference>
<organism evidence="5 6">
    <name type="scientific">Clostridium perfringens (strain ATCC 13124 / DSM 756 / JCM 1290 / NCIMB 6125 / NCTC 8237 / Type A)</name>
    <dbReference type="NCBI Taxonomy" id="195103"/>
    <lineage>
        <taxon>Bacteria</taxon>
        <taxon>Bacillati</taxon>
        <taxon>Bacillota</taxon>
        <taxon>Clostridia</taxon>
        <taxon>Eubacteriales</taxon>
        <taxon>Clostridiaceae</taxon>
        <taxon>Clostridium</taxon>
    </lineage>
</organism>
<evidence type="ECO:0000256" key="1">
    <source>
        <dbReference type="ARBA" id="ARBA00023015"/>
    </source>
</evidence>
<accession>A0A0H2YQ15</accession>
<dbReference type="Proteomes" id="UP000001823">
    <property type="component" value="Chromosome"/>
</dbReference>
<dbReference type="SMART" id="SM01134">
    <property type="entry name" value="DeoRC"/>
    <property type="match status" value="1"/>
</dbReference>
<evidence type="ECO:0000259" key="4">
    <source>
        <dbReference type="PROSITE" id="PS51000"/>
    </source>
</evidence>
<dbReference type="PANTHER" id="PTHR30363:SF60">
    <property type="entry name" value="HTH-TYPE TRANSCRIPTIONAL REGULATOR IOLR"/>
    <property type="match status" value="1"/>
</dbReference>
<sequence length="256" mass="28894">MRSKRIDLVENYIINHKTVSIDKLCEVFDVSKNTIRRDLSVLVEKGTIKKVYGGVTVNENQELVSFEERNVKNSNSKLALGKAAAEFIEDGYSIFLDSGTTTVNIIDFLKDKKDITIFTNSVTAICKGIHYNNLNIICLSGILNRKTQSFTGLHSTDILKSYNINKCFMACTGISLKRGVTNSTKEEFKIKKTAISRSAECFLLADQSKFDHVSLMTFCEINDLNCVITDAKPSDEYIEYFNDNNVDLKICEKVIY</sequence>
<dbReference type="PROSITE" id="PS51000">
    <property type="entry name" value="HTH_DEOR_2"/>
    <property type="match status" value="1"/>
</dbReference>
<keyword evidence="1" id="KW-0805">Transcription regulation</keyword>
<dbReference type="PRINTS" id="PR00037">
    <property type="entry name" value="HTHLACR"/>
</dbReference>
<dbReference type="STRING" id="195103.CPF_0079"/>
<dbReference type="InterPro" id="IPR036390">
    <property type="entry name" value="WH_DNA-bd_sf"/>
</dbReference>
<dbReference type="Gene3D" id="1.10.10.10">
    <property type="entry name" value="Winged helix-like DNA-binding domain superfamily/Winged helix DNA-binding domain"/>
    <property type="match status" value="1"/>
</dbReference>
<gene>
    <name evidence="5" type="ordered locus">CPF_0079</name>
</gene>
<dbReference type="eggNOG" id="COG1349">
    <property type="taxonomic scope" value="Bacteria"/>
</dbReference>
<dbReference type="PANTHER" id="PTHR30363">
    <property type="entry name" value="HTH-TYPE TRANSCRIPTIONAL REGULATOR SRLR-RELATED"/>
    <property type="match status" value="1"/>
</dbReference>
<keyword evidence="2" id="KW-0238">DNA-binding</keyword>
<dbReference type="SUPFAM" id="SSF100950">
    <property type="entry name" value="NagB/RpiA/CoA transferase-like"/>
    <property type="match status" value="1"/>
</dbReference>
<dbReference type="InterPro" id="IPR050313">
    <property type="entry name" value="Carb_Metab_HTH_regulators"/>
</dbReference>
<dbReference type="PaxDb" id="195103-CPF_0079"/>
<dbReference type="RefSeq" id="WP_011590050.1">
    <property type="nucleotide sequence ID" value="NC_008261.1"/>
</dbReference>
<feature type="domain" description="HTH deoR-type" evidence="4">
    <location>
        <begin position="2"/>
        <end position="57"/>
    </location>
</feature>
<dbReference type="SUPFAM" id="SSF46785">
    <property type="entry name" value="Winged helix' DNA-binding domain"/>
    <property type="match status" value="1"/>
</dbReference>
<evidence type="ECO:0000313" key="5">
    <source>
        <dbReference type="EMBL" id="ABG82960.1"/>
    </source>
</evidence>
<dbReference type="EMBL" id="CP000246">
    <property type="protein sequence ID" value="ABG82960.1"/>
    <property type="molecule type" value="Genomic_DNA"/>
</dbReference>
<dbReference type="SMART" id="SM00420">
    <property type="entry name" value="HTH_DEOR"/>
    <property type="match status" value="1"/>
</dbReference>
<dbReference type="InterPro" id="IPR036388">
    <property type="entry name" value="WH-like_DNA-bd_sf"/>
</dbReference>
<keyword evidence="6" id="KW-1185">Reference proteome</keyword>
<evidence type="ECO:0000256" key="2">
    <source>
        <dbReference type="ARBA" id="ARBA00023125"/>
    </source>
</evidence>
<dbReference type="Pfam" id="PF00455">
    <property type="entry name" value="DeoRC"/>
    <property type="match status" value="1"/>
</dbReference>
<evidence type="ECO:0000256" key="3">
    <source>
        <dbReference type="ARBA" id="ARBA00023163"/>
    </source>
</evidence>
<dbReference type="InterPro" id="IPR018356">
    <property type="entry name" value="Tscrpt_reg_HTH_DeoR_CS"/>
</dbReference>
<dbReference type="InterPro" id="IPR037171">
    <property type="entry name" value="NagB/RpiA_transferase-like"/>
</dbReference>
<dbReference type="GO" id="GO:0003700">
    <property type="term" value="F:DNA-binding transcription factor activity"/>
    <property type="evidence" value="ECO:0007669"/>
    <property type="project" value="InterPro"/>
</dbReference>
<evidence type="ECO:0000313" key="6">
    <source>
        <dbReference type="Proteomes" id="UP000001823"/>
    </source>
</evidence>
<dbReference type="InterPro" id="IPR014036">
    <property type="entry name" value="DeoR-like_C"/>
</dbReference>
<dbReference type="GO" id="GO:0003677">
    <property type="term" value="F:DNA binding"/>
    <property type="evidence" value="ECO:0007669"/>
    <property type="project" value="UniProtKB-KW"/>
</dbReference>
<dbReference type="Gene3D" id="3.40.50.1360">
    <property type="match status" value="1"/>
</dbReference>
<proteinExistence type="predicted"/>
<protein>
    <submittedName>
        <fullName evidence="5">Transcriptional regulator IolR</fullName>
    </submittedName>
</protein>
<dbReference type="InterPro" id="IPR001034">
    <property type="entry name" value="DeoR_HTH"/>
</dbReference>
<keyword evidence="3" id="KW-0804">Transcription</keyword>